<evidence type="ECO:0000256" key="1">
    <source>
        <dbReference type="SAM" id="MobiDB-lite"/>
    </source>
</evidence>
<keyword evidence="3" id="KW-1185">Reference proteome</keyword>
<accession>A0A1I6TF14</accession>
<proteinExistence type="predicted"/>
<dbReference type="Proteomes" id="UP000199199">
    <property type="component" value="Unassembled WGS sequence"/>
</dbReference>
<dbReference type="RefSeq" id="WP_342714176.1">
    <property type="nucleotide sequence ID" value="NZ_FOZS01000003.1"/>
</dbReference>
<reference evidence="3" key="1">
    <citation type="submission" date="2016-10" db="EMBL/GenBank/DDBJ databases">
        <authorList>
            <person name="Varghese N."/>
            <person name="Submissions S."/>
        </authorList>
    </citation>
    <scope>NUCLEOTIDE SEQUENCE [LARGE SCALE GENOMIC DNA]</scope>
    <source>
        <strain evidence="3">DSM 22427</strain>
    </source>
</reference>
<gene>
    <name evidence="2" type="ORF">SAMN04488556_3063</name>
</gene>
<sequence length="70" mass="7741">MSVDDARGTLEGIFRDTHYDDPSEEFVEGMLAPWDSQAAIISLSCNAIGTNTSHTTETDTSEVTTRRRHP</sequence>
<name>A0A1I6TF14_9EURY</name>
<protein>
    <submittedName>
        <fullName evidence="2">Uncharacterized protein</fullName>
    </submittedName>
</protein>
<organism evidence="2 3">
    <name type="scientific">Halostagnicola kamekurae</name>
    <dbReference type="NCBI Taxonomy" id="619731"/>
    <lineage>
        <taxon>Archaea</taxon>
        <taxon>Methanobacteriati</taxon>
        <taxon>Methanobacteriota</taxon>
        <taxon>Stenosarchaea group</taxon>
        <taxon>Halobacteria</taxon>
        <taxon>Halobacteriales</taxon>
        <taxon>Natrialbaceae</taxon>
        <taxon>Halostagnicola</taxon>
    </lineage>
</organism>
<dbReference type="EMBL" id="FOZS01000003">
    <property type="protein sequence ID" value="SFS87790.1"/>
    <property type="molecule type" value="Genomic_DNA"/>
</dbReference>
<dbReference type="AlphaFoldDB" id="A0A1I6TF14"/>
<evidence type="ECO:0000313" key="2">
    <source>
        <dbReference type="EMBL" id="SFS87790.1"/>
    </source>
</evidence>
<feature type="region of interest" description="Disordered" evidence="1">
    <location>
        <begin position="49"/>
        <end position="70"/>
    </location>
</feature>
<evidence type="ECO:0000313" key="3">
    <source>
        <dbReference type="Proteomes" id="UP000199199"/>
    </source>
</evidence>